<protein>
    <submittedName>
        <fullName evidence="1">Uncharacterized protein</fullName>
    </submittedName>
</protein>
<gene>
    <name evidence="1" type="ORF">COEREDRAFT_12660</name>
</gene>
<evidence type="ECO:0000313" key="1">
    <source>
        <dbReference type="EMBL" id="PIA12523.1"/>
    </source>
</evidence>
<sequence length="421" mass="46331">MGTEEQPVASTSKGKESADVLMAGNLSKYSTEVPKATQTQIIAPKASELLDAFKSNIEEFSGNAKKDKQSCTNWITKIMSWRCGALIRVFEQLVTVAVQDLLRGDAKDTFKGEMFETLDSLVSALQITFPLVIYQQQLMDLIRSGEAFKGITRYNFGYVTKQYIDDFQELLVGLTMLADAIQKMFPVEWKIINRLNEMFLVDPEMTPKPFGAMVKSKITSYSTINVQVEQPANKVVKPMPSNPSPTSLNVPKPGKTALLNLKAQINALTQADNVPLTSGNASKSGGPAKLGKEPYQAIGTTNACISIENGPKRWVTLVVVDCKQPWDLLLSNAHLKLLHIQLMTPAMVKQLKRKGRPIPEEGDTVTVDKDSTLENAVPNLPNPELTMPTNQEYTELSETVIITGESPNSEPAPELSTDLEL</sequence>
<evidence type="ECO:0000313" key="2">
    <source>
        <dbReference type="Proteomes" id="UP000242474"/>
    </source>
</evidence>
<reference evidence="1 2" key="1">
    <citation type="journal article" date="2015" name="Genome Biol. Evol.">
        <title>Phylogenomic analyses indicate that early fungi evolved digesting cell walls of algal ancestors of land plants.</title>
        <authorList>
            <person name="Chang Y."/>
            <person name="Wang S."/>
            <person name="Sekimoto S."/>
            <person name="Aerts A.L."/>
            <person name="Choi C."/>
            <person name="Clum A."/>
            <person name="LaButti K.M."/>
            <person name="Lindquist E.A."/>
            <person name="Yee Ngan C."/>
            <person name="Ohm R.A."/>
            <person name="Salamov A.A."/>
            <person name="Grigoriev I.V."/>
            <person name="Spatafora J.W."/>
            <person name="Berbee M.L."/>
        </authorList>
    </citation>
    <scope>NUCLEOTIDE SEQUENCE [LARGE SCALE GENOMIC DNA]</scope>
    <source>
        <strain evidence="1 2">NRRL 1564</strain>
    </source>
</reference>
<dbReference type="EMBL" id="KZ303699">
    <property type="protein sequence ID" value="PIA12523.1"/>
    <property type="molecule type" value="Genomic_DNA"/>
</dbReference>
<proteinExistence type="predicted"/>
<organism evidence="1 2">
    <name type="scientific">Coemansia reversa (strain ATCC 12441 / NRRL 1564)</name>
    <dbReference type="NCBI Taxonomy" id="763665"/>
    <lineage>
        <taxon>Eukaryota</taxon>
        <taxon>Fungi</taxon>
        <taxon>Fungi incertae sedis</taxon>
        <taxon>Zoopagomycota</taxon>
        <taxon>Kickxellomycotina</taxon>
        <taxon>Kickxellomycetes</taxon>
        <taxon>Kickxellales</taxon>
        <taxon>Kickxellaceae</taxon>
        <taxon>Coemansia</taxon>
    </lineage>
</organism>
<dbReference type="AlphaFoldDB" id="A0A2G5B0H9"/>
<keyword evidence="2" id="KW-1185">Reference proteome</keyword>
<dbReference type="Proteomes" id="UP000242474">
    <property type="component" value="Unassembled WGS sequence"/>
</dbReference>
<name>A0A2G5B0H9_COERN</name>
<accession>A0A2G5B0H9</accession>